<evidence type="ECO:0000256" key="4">
    <source>
        <dbReference type="RuleBase" id="RU004478"/>
    </source>
</evidence>
<dbReference type="GO" id="GO:0000774">
    <property type="term" value="F:adenyl-nucleotide exchange factor activity"/>
    <property type="evidence" value="ECO:0007669"/>
    <property type="project" value="InterPro"/>
</dbReference>
<dbReference type="PANTHER" id="PTHR21237">
    <property type="entry name" value="GRPE PROTEIN"/>
    <property type="match status" value="1"/>
</dbReference>
<protein>
    <recommendedName>
        <fullName evidence="3">Protein GrpE</fullName>
    </recommendedName>
    <alternativeName>
        <fullName evidence="3">HSP-70 cofactor</fullName>
    </alternativeName>
</protein>
<comment type="function">
    <text evidence="3">Participates actively in the response to hyperosmotic and heat shock by preventing the aggregation of stress-denatured proteins, in association with DnaK and GrpE. It is the nucleotide exchange factor for DnaK and may function as a thermosensor. Unfolded proteins bind initially to DnaJ; upon interaction with the DnaJ-bound protein, DnaK hydrolyzes its bound ATP, resulting in the formation of a stable complex. GrpE releases ADP from DnaK; ATP binding to DnaK triggers the release of the substrate protein, thus completing the reaction cycle. Several rounds of ATP-dependent interactions between DnaJ, DnaK and GrpE are required for fully efficient folding.</text>
</comment>
<dbReference type="SUPFAM" id="SSF58014">
    <property type="entry name" value="Coiled-coil domain of nucleotide exchange factor GrpE"/>
    <property type="match status" value="1"/>
</dbReference>
<dbReference type="AlphaFoldDB" id="A0A1H3S993"/>
<keyword evidence="3" id="KW-0346">Stress response</keyword>
<dbReference type="CDD" id="cd00446">
    <property type="entry name" value="GrpE"/>
    <property type="match status" value="1"/>
</dbReference>
<dbReference type="InterPro" id="IPR000740">
    <property type="entry name" value="GrpE"/>
</dbReference>
<dbReference type="HAMAP" id="MF_01151">
    <property type="entry name" value="GrpE"/>
    <property type="match status" value="1"/>
</dbReference>
<dbReference type="InterPro" id="IPR009012">
    <property type="entry name" value="GrpE_head"/>
</dbReference>
<dbReference type="Gene3D" id="3.90.20.20">
    <property type="match status" value="1"/>
</dbReference>
<gene>
    <name evidence="3" type="primary">grpE</name>
    <name evidence="6" type="ORF">SAMN05421504_11358</name>
</gene>
<dbReference type="PANTHER" id="PTHR21237:SF23">
    <property type="entry name" value="GRPE PROTEIN HOMOLOG, MITOCHONDRIAL"/>
    <property type="match status" value="1"/>
</dbReference>
<feature type="region of interest" description="Disordered" evidence="5">
    <location>
        <begin position="1"/>
        <end position="40"/>
    </location>
</feature>
<keyword evidence="7" id="KW-1185">Reference proteome</keyword>
<dbReference type="Gene3D" id="2.30.22.10">
    <property type="entry name" value="Head domain of nucleotide exchange factor GrpE"/>
    <property type="match status" value="1"/>
</dbReference>
<evidence type="ECO:0000256" key="2">
    <source>
        <dbReference type="ARBA" id="ARBA00023186"/>
    </source>
</evidence>
<keyword evidence="2 3" id="KW-0143">Chaperone</keyword>
<evidence type="ECO:0000256" key="3">
    <source>
        <dbReference type="HAMAP-Rule" id="MF_01151"/>
    </source>
</evidence>
<dbReference type="GO" id="GO:0051087">
    <property type="term" value="F:protein-folding chaperone binding"/>
    <property type="evidence" value="ECO:0007669"/>
    <property type="project" value="InterPro"/>
</dbReference>
<name>A0A1H3S993_9PSEU</name>
<evidence type="ECO:0000313" key="7">
    <source>
        <dbReference type="Proteomes" id="UP000199515"/>
    </source>
</evidence>
<reference evidence="6 7" key="1">
    <citation type="submission" date="2016-10" db="EMBL/GenBank/DDBJ databases">
        <authorList>
            <person name="de Groot N.N."/>
        </authorList>
    </citation>
    <scope>NUCLEOTIDE SEQUENCE [LARGE SCALE GENOMIC DNA]</scope>
    <source>
        <strain evidence="6 7">CPCC 202699</strain>
    </source>
</reference>
<dbReference type="Proteomes" id="UP000199515">
    <property type="component" value="Unassembled WGS sequence"/>
</dbReference>
<evidence type="ECO:0000313" key="6">
    <source>
        <dbReference type="EMBL" id="SDZ34636.1"/>
    </source>
</evidence>
<evidence type="ECO:0000256" key="1">
    <source>
        <dbReference type="ARBA" id="ARBA00009054"/>
    </source>
</evidence>
<dbReference type="GO" id="GO:0051082">
    <property type="term" value="F:unfolded protein binding"/>
    <property type="evidence" value="ECO:0007669"/>
    <property type="project" value="TreeGrafter"/>
</dbReference>
<dbReference type="GO" id="GO:0005737">
    <property type="term" value="C:cytoplasm"/>
    <property type="evidence" value="ECO:0007669"/>
    <property type="project" value="UniProtKB-SubCell"/>
</dbReference>
<proteinExistence type="inferred from homology"/>
<dbReference type="GO" id="GO:0006457">
    <property type="term" value="P:protein folding"/>
    <property type="evidence" value="ECO:0007669"/>
    <property type="project" value="InterPro"/>
</dbReference>
<dbReference type="GO" id="GO:0042803">
    <property type="term" value="F:protein homodimerization activity"/>
    <property type="evidence" value="ECO:0007669"/>
    <property type="project" value="InterPro"/>
</dbReference>
<organism evidence="6 7">
    <name type="scientific">Amycolatopsis xylanica</name>
    <dbReference type="NCBI Taxonomy" id="589385"/>
    <lineage>
        <taxon>Bacteria</taxon>
        <taxon>Bacillati</taxon>
        <taxon>Actinomycetota</taxon>
        <taxon>Actinomycetes</taxon>
        <taxon>Pseudonocardiales</taxon>
        <taxon>Pseudonocardiaceae</taxon>
        <taxon>Amycolatopsis</taxon>
    </lineage>
</organism>
<comment type="subcellular location">
    <subcellularLocation>
        <location evidence="3">Cytoplasm</location>
    </subcellularLocation>
</comment>
<comment type="subunit">
    <text evidence="3">Homodimer.</text>
</comment>
<dbReference type="OrthoDB" id="5191115at2"/>
<dbReference type="Pfam" id="PF01025">
    <property type="entry name" value="GrpE"/>
    <property type="match status" value="1"/>
</dbReference>
<sequence>MATTGRAAEQENPSAEVAGAGTQSRPQDVPAPATGTDEKIAELEDRWRRAVADLDNVRKRHVAELRRETEAERARVAAAWLPVLDNLELALTHAEADPSAIVHGVEAIREQAVRLLAGLGYPRDDETGVRFDPNRHEVVAVVEDPATEPNTVTGVVRPGYGTDRHQLRPTAVTVSKSRE</sequence>
<comment type="similarity">
    <text evidence="1 3 4">Belongs to the GrpE family.</text>
</comment>
<evidence type="ECO:0000256" key="5">
    <source>
        <dbReference type="SAM" id="MobiDB-lite"/>
    </source>
</evidence>
<accession>A0A1H3S993</accession>
<dbReference type="STRING" id="589385.SAMN05421504_11358"/>
<dbReference type="InterPro" id="IPR013805">
    <property type="entry name" value="GrpE_CC"/>
</dbReference>
<dbReference type="PRINTS" id="PR00773">
    <property type="entry name" value="GRPEPROTEIN"/>
</dbReference>
<dbReference type="SUPFAM" id="SSF51064">
    <property type="entry name" value="Head domain of nucleotide exchange factor GrpE"/>
    <property type="match status" value="1"/>
</dbReference>
<keyword evidence="3" id="KW-0963">Cytoplasm</keyword>
<dbReference type="RefSeq" id="WP_091298838.1">
    <property type="nucleotide sequence ID" value="NZ_FNON01000013.1"/>
</dbReference>
<dbReference type="EMBL" id="FNON01000013">
    <property type="protein sequence ID" value="SDZ34636.1"/>
    <property type="molecule type" value="Genomic_DNA"/>
</dbReference>